<dbReference type="Proteomes" id="UP000023464">
    <property type="component" value="Unassembled WGS sequence"/>
</dbReference>
<comment type="caution">
    <text evidence="1">The sequence shown here is derived from an EMBL/GenBank/DDBJ whole genome shotgun (WGS) entry which is preliminary data.</text>
</comment>
<dbReference type="Gene3D" id="3.30.1460.10">
    <property type="match status" value="1"/>
</dbReference>
<dbReference type="AlphaFoldDB" id="A0A022PSW2"/>
<gene>
    <name evidence="1" type="ORF">BA1DRAFT_00146</name>
</gene>
<protein>
    <submittedName>
        <fullName evidence="1">Tir chaperone protein (CesT) family</fullName>
    </submittedName>
</protein>
<proteinExistence type="predicted"/>
<evidence type="ECO:0000313" key="2">
    <source>
        <dbReference type="Proteomes" id="UP000023464"/>
    </source>
</evidence>
<keyword evidence="2" id="KW-1185">Reference proteome</keyword>
<sequence>MMDVIAIVNQVLSEFAVKFGLPHLALNHEGVAALCFDEHLHLSLILIPERDQLVLQIDVADITAVGEGIFRQLASFNRHWYQFDLHFGFDESTLMVQLYRQMSASRLNLVLFEESLSSMLDHAEFWQELLQAQLPADSQQRESLGMRV</sequence>
<dbReference type="RefSeq" id="WP_276525090.1">
    <property type="nucleotide sequence ID" value="NZ_CAWLTM010000114.1"/>
</dbReference>
<accession>A0A022PSW2</accession>
<organism evidence="1 2">
    <name type="scientific">Photorhabdus aegyptia</name>
    <dbReference type="NCBI Taxonomy" id="2805098"/>
    <lineage>
        <taxon>Bacteria</taxon>
        <taxon>Pseudomonadati</taxon>
        <taxon>Pseudomonadota</taxon>
        <taxon>Gammaproteobacteria</taxon>
        <taxon>Enterobacterales</taxon>
        <taxon>Morganellaceae</taxon>
        <taxon>Photorhabdus</taxon>
    </lineage>
</organism>
<name>A0A022PSW2_9GAMM</name>
<dbReference type="CDD" id="cd17018">
    <property type="entry name" value="T3SC_IA_ExsC-like"/>
    <property type="match status" value="1"/>
</dbReference>
<reference evidence="1 2" key="1">
    <citation type="submission" date="2014-03" db="EMBL/GenBank/DDBJ databases">
        <title>Draft Genome of Photorhabdus luminescens BA1, an Egyptian Isolate.</title>
        <authorList>
            <person name="Ghazal S."/>
            <person name="Hurst S.G.IV."/>
            <person name="Morris K."/>
            <person name="Thomas K."/>
            <person name="Tisa L.S."/>
        </authorList>
    </citation>
    <scope>NUCLEOTIDE SEQUENCE [LARGE SCALE GENOMIC DNA]</scope>
    <source>
        <strain evidence="1 2">BA1</strain>
    </source>
</reference>
<dbReference type="InterPro" id="IPR010261">
    <property type="entry name" value="Tir_chaperone"/>
</dbReference>
<dbReference type="Pfam" id="PF05932">
    <property type="entry name" value="CesT"/>
    <property type="match status" value="1"/>
</dbReference>
<dbReference type="EMBL" id="JFGV01000001">
    <property type="protein sequence ID" value="EYU17365.1"/>
    <property type="molecule type" value="Genomic_DNA"/>
</dbReference>
<evidence type="ECO:0000313" key="1">
    <source>
        <dbReference type="EMBL" id="EYU17365.1"/>
    </source>
</evidence>
<dbReference type="GO" id="GO:0030254">
    <property type="term" value="P:protein secretion by the type III secretion system"/>
    <property type="evidence" value="ECO:0007669"/>
    <property type="project" value="InterPro"/>
</dbReference>
<dbReference type="PATRIC" id="fig|1393736.3.peg.143"/>
<dbReference type="SUPFAM" id="SSF69635">
    <property type="entry name" value="Type III secretory system chaperone-like"/>
    <property type="match status" value="1"/>
</dbReference>